<dbReference type="OrthoDB" id="408493at2759"/>
<dbReference type="EMBL" id="KZ305031">
    <property type="protein sequence ID" value="PIA48457.1"/>
    <property type="molecule type" value="Genomic_DNA"/>
</dbReference>
<evidence type="ECO:0000313" key="2">
    <source>
        <dbReference type="Proteomes" id="UP000230069"/>
    </source>
</evidence>
<dbReference type="AlphaFoldDB" id="A0A2G5DYW5"/>
<accession>A0A2G5DYW5</accession>
<dbReference type="InParanoid" id="A0A2G5DYW5"/>
<name>A0A2G5DYW5_AQUCA</name>
<organism evidence="1 2">
    <name type="scientific">Aquilegia coerulea</name>
    <name type="common">Rocky mountain columbine</name>
    <dbReference type="NCBI Taxonomy" id="218851"/>
    <lineage>
        <taxon>Eukaryota</taxon>
        <taxon>Viridiplantae</taxon>
        <taxon>Streptophyta</taxon>
        <taxon>Embryophyta</taxon>
        <taxon>Tracheophyta</taxon>
        <taxon>Spermatophyta</taxon>
        <taxon>Magnoliopsida</taxon>
        <taxon>Ranunculales</taxon>
        <taxon>Ranunculaceae</taxon>
        <taxon>Thalictroideae</taxon>
        <taxon>Aquilegia</taxon>
    </lineage>
</organism>
<keyword evidence="2" id="KW-1185">Reference proteome</keyword>
<proteinExistence type="predicted"/>
<evidence type="ECO:0000313" key="1">
    <source>
        <dbReference type="EMBL" id="PIA48457.1"/>
    </source>
</evidence>
<sequence length="76" mass="8925">MVSSWRNRNPFALVYRSKTLGKYLQSSKNKVTITSLAKYMVELLFSFNTEYIQLNDQNSSKPNKIILNFIDRFISL</sequence>
<gene>
    <name evidence="1" type="ORF">AQUCO_01400804v1</name>
</gene>
<dbReference type="Proteomes" id="UP000230069">
    <property type="component" value="Unassembled WGS sequence"/>
</dbReference>
<reference evidence="1 2" key="1">
    <citation type="submission" date="2017-09" db="EMBL/GenBank/DDBJ databases">
        <title>WGS assembly of Aquilegia coerulea Goldsmith.</title>
        <authorList>
            <person name="Hodges S."/>
            <person name="Kramer E."/>
            <person name="Nordborg M."/>
            <person name="Tomkins J."/>
            <person name="Borevitz J."/>
            <person name="Derieg N."/>
            <person name="Yan J."/>
            <person name="Mihaltcheva S."/>
            <person name="Hayes R.D."/>
            <person name="Rokhsar D."/>
        </authorList>
    </citation>
    <scope>NUCLEOTIDE SEQUENCE [LARGE SCALE GENOMIC DNA]</scope>
    <source>
        <strain evidence="2">cv. Goldsmith</strain>
    </source>
</reference>
<protein>
    <submittedName>
        <fullName evidence="1">Uncharacterized protein</fullName>
    </submittedName>
</protein>